<comment type="caution">
    <text evidence="1">The sequence shown here is derived from an EMBL/GenBank/DDBJ whole genome shotgun (WGS) entry which is preliminary data.</text>
</comment>
<reference evidence="1 2" key="1">
    <citation type="submission" date="2020-08" db="EMBL/GenBank/DDBJ databases">
        <title>Genomic Encyclopedia of Type Strains, Phase IV (KMG-IV): sequencing the most valuable type-strain genomes for metagenomic binning, comparative biology and taxonomic classification.</title>
        <authorList>
            <person name="Goeker M."/>
        </authorList>
    </citation>
    <scope>NUCLEOTIDE SEQUENCE [LARGE SCALE GENOMIC DNA]</scope>
    <source>
        <strain evidence="1 2">DSM 19371</strain>
    </source>
</reference>
<keyword evidence="2" id="KW-1185">Reference proteome</keyword>
<proteinExistence type="predicted"/>
<organism evidence="1 2">
    <name type="scientific">Sphingobium scionense</name>
    <dbReference type="NCBI Taxonomy" id="1404341"/>
    <lineage>
        <taxon>Bacteria</taxon>
        <taxon>Pseudomonadati</taxon>
        <taxon>Pseudomonadota</taxon>
        <taxon>Alphaproteobacteria</taxon>
        <taxon>Sphingomonadales</taxon>
        <taxon>Sphingomonadaceae</taxon>
        <taxon>Sphingobium</taxon>
    </lineage>
</organism>
<name>A0A7W6LWX7_9SPHN</name>
<protein>
    <submittedName>
        <fullName evidence="1">Uncharacterized protein</fullName>
    </submittedName>
</protein>
<dbReference type="AlphaFoldDB" id="A0A7W6LWX7"/>
<gene>
    <name evidence="1" type="ORF">GGQ90_005728</name>
</gene>
<dbReference type="EMBL" id="JACIEU010000057">
    <property type="protein sequence ID" value="MBB4151914.1"/>
    <property type="molecule type" value="Genomic_DNA"/>
</dbReference>
<sequence>MEIGVDHRSMPDAQMRIFRSQMQFVCCSQIGAQDWLTKGWQLCDDQPEAAGAANAYTAAALDYLTEHIITQHVLILTGSNIELEQKRTRLGSSWLETLNDQSSATSTLQRTEIARSWRSAARRRCISIKRVSSPR</sequence>
<dbReference type="RefSeq" id="WP_188084564.1">
    <property type="nucleotide sequence ID" value="NZ_JACIEU010000057.1"/>
</dbReference>
<accession>A0A7W6LWX7</accession>
<evidence type="ECO:0000313" key="2">
    <source>
        <dbReference type="Proteomes" id="UP000590524"/>
    </source>
</evidence>
<evidence type="ECO:0000313" key="1">
    <source>
        <dbReference type="EMBL" id="MBB4151914.1"/>
    </source>
</evidence>
<dbReference type="Proteomes" id="UP000590524">
    <property type="component" value="Unassembled WGS sequence"/>
</dbReference>